<keyword evidence="4" id="KW-0175">Coiled coil</keyword>
<dbReference type="GO" id="GO:0000271">
    <property type="term" value="P:polysaccharide biosynthetic process"/>
    <property type="evidence" value="ECO:0007669"/>
    <property type="project" value="TreeGrafter"/>
</dbReference>
<keyword evidence="5" id="KW-0808">Transferase</keyword>
<name>A0A3M7TP67_9BACI</name>
<dbReference type="PANTHER" id="PTHR30244">
    <property type="entry name" value="TRANSAMINASE"/>
    <property type="match status" value="1"/>
</dbReference>
<dbReference type="Pfam" id="PF01041">
    <property type="entry name" value="DegT_DnrJ_EryC1"/>
    <property type="match status" value="1"/>
</dbReference>
<dbReference type="EMBL" id="RHIB01000003">
    <property type="protein sequence ID" value="RNA67188.1"/>
    <property type="molecule type" value="Genomic_DNA"/>
</dbReference>
<keyword evidence="2 3" id="KW-0663">Pyridoxal phosphate</keyword>
<organism evidence="5 6">
    <name type="scientific">Alteribacter keqinensis</name>
    <dbReference type="NCBI Taxonomy" id="2483800"/>
    <lineage>
        <taxon>Bacteria</taxon>
        <taxon>Bacillati</taxon>
        <taxon>Bacillota</taxon>
        <taxon>Bacilli</taxon>
        <taxon>Bacillales</taxon>
        <taxon>Bacillaceae</taxon>
        <taxon>Alteribacter</taxon>
    </lineage>
</organism>
<dbReference type="OrthoDB" id="9810913at2"/>
<dbReference type="InterPro" id="IPR015421">
    <property type="entry name" value="PyrdxlP-dep_Trfase_major"/>
</dbReference>
<evidence type="ECO:0000313" key="5">
    <source>
        <dbReference type="EMBL" id="RNA67188.1"/>
    </source>
</evidence>
<evidence type="ECO:0000256" key="1">
    <source>
        <dbReference type="PIRSR" id="PIRSR000390-1"/>
    </source>
</evidence>
<dbReference type="GO" id="GO:0008483">
    <property type="term" value="F:transaminase activity"/>
    <property type="evidence" value="ECO:0007669"/>
    <property type="project" value="UniProtKB-KW"/>
</dbReference>
<dbReference type="Gene3D" id="3.90.1150.10">
    <property type="entry name" value="Aspartate Aminotransferase, domain 1"/>
    <property type="match status" value="1"/>
</dbReference>
<dbReference type="CDD" id="cd00616">
    <property type="entry name" value="AHBA_syn"/>
    <property type="match status" value="1"/>
</dbReference>
<protein>
    <submittedName>
        <fullName evidence="5">DegT/DnrJ/EryC1/StrS family aminotransferase</fullName>
    </submittedName>
</protein>
<sequence length="373" mass="41603">MFIPLSKPDISDLERRYVSEVLNSGQLSIGEKTIKFESLFKEKLKAGFAIAMNSGTSALHVAVKALGLKEGDEVITTPYSFIASGNCLLYERITPVFVDIDPQTLNIDPKRIESAVTSRTKAILVVHIFGQPCDMTTIMEVASNYGLKVIEDACEAIGAKWNGKPVGTIGDAGVFAFYPNKQITTGEGGMLVTESEDAALTARALRNQGRSASSGWLDHEYVGYNYRISELQAALGVGQMERLEHILQKRENVAERYSELLQRYQVEVTTPKVLPACSMSWFVYIVILPKTTDRNKIISHLLEKGIQAKPYFPSIHKQTSYVNQFGSQSGKFPVSEEMSERTLAIPFFSNMQFHEQEYVIRHLKTALDTEGER</sequence>
<evidence type="ECO:0000256" key="3">
    <source>
        <dbReference type="RuleBase" id="RU004508"/>
    </source>
</evidence>
<dbReference type="InterPro" id="IPR015424">
    <property type="entry name" value="PyrdxlP-dep_Trfase"/>
</dbReference>
<feature type="active site" description="Proton acceptor" evidence="1">
    <location>
        <position position="181"/>
    </location>
</feature>
<reference evidence="5 6" key="1">
    <citation type="submission" date="2018-10" db="EMBL/GenBank/DDBJ databases">
        <title>Bacillus Keqinensis sp. nov., a moderately halophilic bacterium isolated from a saline-alkaline lake.</title>
        <authorList>
            <person name="Wang H."/>
        </authorList>
    </citation>
    <scope>NUCLEOTIDE SEQUENCE [LARGE SCALE GENOMIC DNA]</scope>
    <source>
        <strain evidence="5 6">KQ-3</strain>
    </source>
</reference>
<dbReference type="SUPFAM" id="SSF53383">
    <property type="entry name" value="PLP-dependent transferases"/>
    <property type="match status" value="1"/>
</dbReference>
<keyword evidence="6" id="KW-1185">Reference proteome</keyword>
<feature type="coiled-coil region" evidence="4">
    <location>
        <begin position="240"/>
        <end position="267"/>
    </location>
</feature>
<dbReference type="InterPro" id="IPR015422">
    <property type="entry name" value="PyrdxlP-dep_Trfase_small"/>
</dbReference>
<evidence type="ECO:0000256" key="4">
    <source>
        <dbReference type="SAM" id="Coils"/>
    </source>
</evidence>
<dbReference type="InterPro" id="IPR000653">
    <property type="entry name" value="DegT/StrS_aminotransferase"/>
</dbReference>
<gene>
    <name evidence="5" type="ORF">EBO34_16255</name>
</gene>
<dbReference type="AlphaFoldDB" id="A0A3M7TP67"/>
<evidence type="ECO:0000313" key="6">
    <source>
        <dbReference type="Proteomes" id="UP000278746"/>
    </source>
</evidence>
<dbReference type="PANTHER" id="PTHR30244:SF39">
    <property type="entry name" value="BLR3650 PROTEIN"/>
    <property type="match status" value="1"/>
</dbReference>
<dbReference type="GO" id="GO:0030170">
    <property type="term" value="F:pyridoxal phosphate binding"/>
    <property type="evidence" value="ECO:0007669"/>
    <property type="project" value="TreeGrafter"/>
</dbReference>
<feature type="modified residue" description="N6-(pyridoxal phosphate)lysine" evidence="2">
    <location>
        <position position="181"/>
    </location>
</feature>
<proteinExistence type="inferred from homology"/>
<evidence type="ECO:0000256" key="2">
    <source>
        <dbReference type="PIRSR" id="PIRSR000390-2"/>
    </source>
</evidence>
<accession>A0A3M7TP67</accession>
<keyword evidence="5" id="KW-0032">Aminotransferase</keyword>
<dbReference type="Proteomes" id="UP000278746">
    <property type="component" value="Unassembled WGS sequence"/>
</dbReference>
<dbReference type="Gene3D" id="3.40.640.10">
    <property type="entry name" value="Type I PLP-dependent aspartate aminotransferase-like (Major domain)"/>
    <property type="match status" value="1"/>
</dbReference>
<dbReference type="PIRSF" id="PIRSF000390">
    <property type="entry name" value="PLP_StrS"/>
    <property type="match status" value="1"/>
</dbReference>
<comment type="similarity">
    <text evidence="3">Belongs to the DegT/DnrJ/EryC1 family.</text>
</comment>
<comment type="caution">
    <text evidence="5">The sequence shown here is derived from an EMBL/GenBank/DDBJ whole genome shotgun (WGS) entry which is preliminary data.</text>
</comment>